<dbReference type="EC" id="3.1.-.-" evidence="5"/>
<gene>
    <name evidence="5" type="primary">vapC</name>
    <name evidence="7" type="ORF">J2Z75_002154</name>
</gene>
<dbReference type="Gene3D" id="3.40.50.1010">
    <property type="entry name" value="5'-nuclease"/>
    <property type="match status" value="1"/>
</dbReference>
<dbReference type="EMBL" id="JAGGJV010000003">
    <property type="protein sequence ID" value="MBP1858646.1"/>
    <property type="molecule type" value="Genomic_DNA"/>
</dbReference>
<name>A0ABS4EL16_9HYPH</name>
<feature type="domain" description="PIN" evidence="6">
    <location>
        <begin position="2"/>
        <end position="112"/>
    </location>
</feature>
<comment type="similarity">
    <text evidence="5">Belongs to the PINc/VapC protein family.</text>
</comment>
<keyword evidence="5" id="KW-0460">Magnesium</keyword>
<evidence type="ECO:0000256" key="3">
    <source>
        <dbReference type="ARBA" id="ARBA00022723"/>
    </source>
</evidence>
<evidence type="ECO:0000259" key="6">
    <source>
        <dbReference type="Pfam" id="PF01850"/>
    </source>
</evidence>
<comment type="caution">
    <text evidence="7">The sequence shown here is derived from an EMBL/GenBank/DDBJ whole genome shotgun (WGS) entry which is preliminary data.</text>
</comment>
<dbReference type="InterPro" id="IPR002716">
    <property type="entry name" value="PIN_dom"/>
</dbReference>
<proteinExistence type="inferred from homology"/>
<protein>
    <recommendedName>
        <fullName evidence="5">Ribonuclease VapC</fullName>
        <shortName evidence="5">RNase VapC</shortName>
        <ecNumber evidence="5">3.1.-.-</ecNumber>
    </recommendedName>
    <alternativeName>
        <fullName evidence="5">Toxin VapC</fullName>
    </alternativeName>
</protein>
<dbReference type="SUPFAM" id="SSF88723">
    <property type="entry name" value="PIN domain-like"/>
    <property type="match status" value="1"/>
</dbReference>
<keyword evidence="3 5" id="KW-0479">Metal-binding</keyword>
<dbReference type="RefSeq" id="WP_209851650.1">
    <property type="nucleotide sequence ID" value="NZ_JAGGJV010000003.1"/>
</dbReference>
<accession>A0ABS4EL16</accession>
<reference evidence="7 8" key="1">
    <citation type="submission" date="2021-03" db="EMBL/GenBank/DDBJ databases">
        <title>Genomic Encyclopedia of Type Strains, Phase IV (KMG-IV): sequencing the most valuable type-strain genomes for metagenomic binning, comparative biology and taxonomic classification.</title>
        <authorList>
            <person name="Goeker M."/>
        </authorList>
    </citation>
    <scope>NUCLEOTIDE SEQUENCE [LARGE SCALE GENOMIC DNA]</scope>
    <source>
        <strain evidence="7 8">DSM 26427</strain>
    </source>
</reference>
<keyword evidence="1 5" id="KW-1277">Toxin-antitoxin system</keyword>
<feature type="binding site" evidence="5">
    <location>
        <position position="5"/>
    </location>
    <ligand>
        <name>Mg(2+)</name>
        <dbReference type="ChEBI" id="CHEBI:18420"/>
    </ligand>
</feature>
<comment type="cofactor">
    <cofactor evidence="5">
        <name>Mg(2+)</name>
        <dbReference type="ChEBI" id="CHEBI:18420"/>
    </cofactor>
</comment>
<keyword evidence="8" id="KW-1185">Reference proteome</keyword>
<evidence type="ECO:0000256" key="2">
    <source>
        <dbReference type="ARBA" id="ARBA00022722"/>
    </source>
</evidence>
<keyword evidence="2 5" id="KW-0540">Nuclease</keyword>
<organism evidence="7 8">
    <name type="scientific">Rhizobium herbae</name>
    <dbReference type="NCBI Taxonomy" id="508661"/>
    <lineage>
        <taxon>Bacteria</taxon>
        <taxon>Pseudomonadati</taxon>
        <taxon>Pseudomonadota</taxon>
        <taxon>Alphaproteobacteria</taxon>
        <taxon>Hyphomicrobiales</taxon>
        <taxon>Rhizobiaceae</taxon>
        <taxon>Rhizobium/Agrobacterium group</taxon>
        <taxon>Rhizobium</taxon>
    </lineage>
</organism>
<keyword evidence="4 5" id="KW-0378">Hydrolase</keyword>
<evidence type="ECO:0000256" key="4">
    <source>
        <dbReference type="ARBA" id="ARBA00022801"/>
    </source>
</evidence>
<evidence type="ECO:0000256" key="1">
    <source>
        <dbReference type="ARBA" id="ARBA00022649"/>
    </source>
</evidence>
<evidence type="ECO:0000313" key="8">
    <source>
        <dbReference type="Proteomes" id="UP000823786"/>
    </source>
</evidence>
<dbReference type="InterPro" id="IPR029060">
    <property type="entry name" value="PIN-like_dom_sf"/>
</dbReference>
<evidence type="ECO:0000313" key="7">
    <source>
        <dbReference type="EMBL" id="MBP1858646.1"/>
    </source>
</evidence>
<dbReference type="InterPro" id="IPR022907">
    <property type="entry name" value="VapC_family"/>
</dbReference>
<feature type="binding site" evidence="5">
    <location>
        <position position="86"/>
    </location>
    <ligand>
        <name>Mg(2+)</name>
        <dbReference type="ChEBI" id="CHEBI:18420"/>
    </ligand>
</feature>
<sequence>MVLVDTSVWIEHFRHGTEMLVDLLMQNKVLCHPFIVGELAVGGVKDRHVILRRLQRLPHVVPARDAEVLELIERQKLVGSGIGYVDAHLLTSLRLTAGGQLWTRDRRLHAAAVAAGVAVTIAMH</sequence>
<keyword evidence="5" id="KW-0800">Toxin</keyword>
<dbReference type="Pfam" id="PF01850">
    <property type="entry name" value="PIN"/>
    <property type="match status" value="1"/>
</dbReference>
<comment type="function">
    <text evidence="5">Toxic component of a toxin-antitoxin (TA) system. An RNase.</text>
</comment>
<dbReference type="HAMAP" id="MF_00265">
    <property type="entry name" value="VapC_Nob1"/>
    <property type="match status" value="1"/>
</dbReference>
<dbReference type="Proteomes" id="UP000823786">
    <property type="component" value="Unassembled WGS sequence"/>
</dbReference>
<evidence type="ECO:0000256" key="5">
    <source>
        <dbReference type="HAMAP-Rule" id="MF_00265"/>
    </source>
</evidence>